<accession>A0A1Y2E5Z8</accession>
<evidence type="ECO:0000256" key="3">
    <source>
        <dbReference type="ARBA" id="ARBA00022691"/>
    </source>
</evidence>
<dbReference type="SUPFAM" id="SSF53335">
    <property type="entry name" value="S-adenosyl-L-methionine-dependent methyltransferases"/>
    <property type="match status" value="1"/>
</dbReference>
<name>A0A1Y2E5Z8_9BASI</name>
<evidence type="ECO:0000256" key="1">
    <source>
        <dbReference type="ARBA" id="ARBA00022603"/>
    </source>
</evidence>
<dbReference type="GO" id="GO:0032259">
    <property type="term" value="P:methylation"/>
    <property type="evidence" value="ECO:0007669"/>
    <property type="project" value="UniProtKB-KW"/>
</dbReference>
<evidence type="ECO:0000259" key="4">
    <source>
        <dbReference type="Pfam" id="PF00891"/>
    </source>
</evidence>
<dbReference type="Proteomes" id="UP000193467">
    <property type="component" value="Unassembled WGS sequence"/>
</dbReference>
<dbReference type="GO" id="GO:0008171">
    <property type="term" value="F:O-methyltransferase activity"/>
    <property type="evidence" value="ECO:0007669"/>
    <property type="project" value="InterPro"/>
</dbReference>
<dbReference type="PANTHER" id="PTHR43712:SF2">
    <property type="entry name" value="O-METHYLTRANSFERASE CICE"/>
    <property type="match status" value="1"/>
</dbReference>
<feature type="domain" description="O-methyltransferase dimerisation" evidence="5">
    <location>
        <begin position="77"/>
        <end position="148"/>
    </location>
</feature>
<evidence type="ECO:0000256" key="2">
    <source>
        <dbReference type="ARBA" id="ARBA00022679"/>
    </source>
</evidence>
<dbReference type="InterPro" id="IPR016461">
    <property type="entry name" value="COMT-like"/>
</dbReference>
<dbReference type="Pfam" id="PF00891">
    <property type="entry name" value="Methyltransf_2"/>
    <property type="match status" value="1"/>
</dbReference>
<dbReference type="PROSITE" id="PS51683">
    <property type="entry name" value="SAM_OMT_II"/>
    <property type="match status" value="1"/>
</dbReference>
<keyword evidence="3" id="KW-0949">S-adenosyl-L-methionine</keyword>
<dbReference type="SUPFAM" id="SSF46785">
    <property type="entry name" value="Winged helix' DNA-binding domain"/>
    <property type="match status" value="1"/>
</dbReference>
<feature type="domain" description="O-methyltransferase C-terminal" evidence="4">
    <location>
        <begin position="260"/>
        <end position="432"/>
    </location>
</feature>
<evidence type="ECO:0000259" key="5">
    <source>
        <dbReference type="Pfam" id="PF08100"/>
    </source>
</evidence>
<evidence type="ECO:0000313" key="6">
    <source>
        <dbReference type="EMBL" id="ORY66774.1"/>
    </source>
</evidence>
<dbReference type="Pfam" id="PF08100">
    <property type="entry name" value="Dimerisation"/>
    <property type="match status" value="1"/>
</dbReference>
<protein>
    <submittedName>
        <fullName evidence="6">O-methyltransferase</fullName>
    </submittedName>
</protein>
<keyword evidence="2 6" id="KW-0808">Transferase</keyword>
<dbReference type="InterPro" id="IPR029063">
    <property type="entry name" value="SAM-dependent_MTases_sf"/>
</dbReference>
<dbReference type="EMBL" id="MCGR01000062">
    <property type="protein sequence ID" value="ORY66774.1"/>
    <property type="molecule type" value="Genomic_DNA"/>
</dbReference>
<proteinExistence type="predicted"/>
<dbReference type="InterPro" id="IPR012967">
    <property type="entry name" value="COMT_dimerisation"/>
</dbReference>
<dbReference type="PANTHER" id="PTHR43712">
    <property type="entry name" value="PUTATIVE (AFU_ORTHOLOGUE AFUA_4G14580)-RELATED"/>
    <property type="match status" value="1"/>
</dbReference>
<comment type="caution">
    <text evidence="6">The sequence shown here is derived from an EMBL/GenBank/DDBJ whole genome shotgun (WGS) entry which is preliminary data.</text>
</comment>
<dbReference type="Gene3D" id="3.40.50.150">
    <property type="entry name" value="Vaccinia Virus protein VP39"/>
    <property type="match status" value="1"/>
</dbReference>
<dbReference type="InParanoid" id="A0A1Y2E5Z8"/>
<organism evidence="6 7">
    <name type="scientific">Leucosporidium creatinivorum</name>
    <dbReference type="NCBI Taxonomy" id="106004"/>
    <lineage>
        <taxon>Eukaryota</taxon>
        <taxon>Fungi</taxon>
        <taxon>Dikarya</taxon>
        <taxon>Basidiomycota</taxon>
        <taxon>Pucciniomycotina</taxon>
        <taxon>Microbotryomycetes</taxon>
        <taxon>Leucosporidiales</taxon>
        <taxon>Leucosporidium</taxon>
    </lineage>
</organism>
<dbReference type="InterPro" id="IPR036388">
    <property type="entry name" value="WH-like_DNA-bd_sf"/>
</dbReference>
<dbReference type="STRING" id="106004.A0A1Y2E5Z8"/>
<dbReference type="InterPro" id="IPR036390">
    <property type="entry name" value="WH_DNA-bd_sf"/>
</dbReference>
<reference evidence="6 7" key="1">
    <citation type="submission" date="2016-07" db="EMBL/GenBank/DDBJ databases">
        <title>Pervasive Adenine N6-methylation of Active Genes in Fungi.</title>
        <authorList>
            <consortium name="DOE Joint Genome Institute"/>
            <person name="Mondo S.J."/>
            <person name="Dannebaum R.O."/>
            <person name="Kuo R.C."/>
            <person name="Labutti K."/>
            <person name="Haridas S."/>
            <person name="Kuo A."/>
            <person name="Salamov A."/>
            <person name="Ahrendt S.R."/>
            <person name="Lipzen A."/>
            <person name="Sullivan W."/>
            <person name="Andreopoulos W.B."/>
            <person name="Clum A."/>
            <person name="Lindquist E."/>
            <person name="Daum C."/>
            <person name="Ramamoorthy G.K."/>
            <person name="Gryganskyi A."/>
            <person name="Culley D."/>
            <person name="Magnuson J.K."/>
            <person name="James T.Y."/>
            <person name="O'Malley M.A."/>
            <person name="Stajich J.E."/>
            <person name="Spatafora J.W."/>
            <person name="Visel A."/>
            <person name="Grigoriev I.V."/>
        </authorList>
    </citation>
    <scope>NUCLEOTIDE SEQUENCE [LARGE SCALE GENOMIC DNA]</scope>
    <source>
        <strain evidence="6 7">62-1032</strain>
    </source>
</reference>
<dbReference type="GO" id="GO:0046983">
    <property type="term" value="F:protein dimerization activity"/>
    <property type="evidence" value="ECO:0007669"/>
    <property type="project" value="InterPro"/>
</dbReference>
<keyword evidence="7" id="KW-1185">Reference proteome</keyword>
<dbReference type="Gene3D" id="1.10.10.10">
    <property type="entry name" value="Winged helix-like DNA-binding domain superfamily/Winged helix DNA-binding domain"/>
    <property type="match status" value="1"/>
</dbReference>
<gene>
    <name evidence="6" type="ORF">BCR35DRAFT_294910</name>
</gene>
<dbReference type="AlphaFoldDB" id="A0A1Y2E5Z8"/>
<dbReference type="InterPro" id="IPR001077">
    <property type="entry name" value="COMT_C"/>
</dbReference>
<evidence type="ECO:0000313" key="7">
    <source>
        <dbReference type="Proteomes" id="UP000193467"/>
    </source>
</evidence>
<sequence>MTTTGRDELIALRDLLTTSIDALLADPSLEIPSLKDASPGKGPVAAGPTLVATGAADQLVALLNGPAYTVTKALGGHVASSLRVAIEAHVVETIREAGGEGLHVNEIAKSSAVDPAKLARILRVLAAHHIFTETAYETFANNRCSTLLDTGKSVKDLKGNRFLYTDTNGFAALVAHCTEDLLKATGYLSEAVLSPETANSYEPEKTAFALAAGVDIAVWDLWAQPGNEHYLARFGVAMLGANALGGGLLDVVFQGGFDFADLKKDTLLVDVGGGAGAVSLKIAEAAPQIKIVLQDRPEVISGETKKTWEKENPSAIASGQVELVAHDFFTPQPIKEADVYLMRAIIHDWADPLAIKILSQLHDAASASSTLVLIEQVISPLSPSPDSKAPFPLLPSLGNTFPFLLDIQMLTGMNAQERTREQFVTLGEAAGWKLERVVSGPPPTLFSHLVFSKI</sequence>
<keyword evidence="1 6" id="KW-0489">Methyltransferase</keyword>
<dbReference type="OrthoDB" id="2525976at2759"/>